<accession>A0AB39YWS1</accession>
<evidence type="ECO:0000256" key="1">
    <source>
        <dbReference type="SAM" id="MobiDB-lite"/>
    </source>
</evidence>
<feature type="region of interest" description="Disordered" evidence="1">
    <location>
        <begin position="125"/>
        <end position="147"/>
    </location>
</feature>
<name>A0AB39YWS1_DROSZ</name>
<feature type="domain" description="MADF" evidence="2">
    <location>
        <begin position="34"/>
        <end position="127"/>
    </location>
</feature>
<dbReference type="RefSeq" id="XP_016923404.2">
    <property type="nucleotide sequence ID" value="XM_017067915.3"/>
</dbReference>
<feature type="compositionally biased region" description="Basic and acidic residues" evidence="1">
    <location>
        <begin position="289"/>
        <end position="304"/>
    </location>
</feature>
<gene>
    <name evidence="4" type="primary">LOC108004839</name>
</gene>
<evidence type="ECO:0000259" key="2">
    <source>
        <dbReference type="PROSITE" id="PS51029"/>
    </source>
</evidence>
<proteinExistence type="predicted"/>
<feature type="region of interest" description="Disordered" evidence="1">
    <location>
        <begin position="227"/>
        <end position="323"/>
    </location>
</feature>
<dbReference type="Proteomes" id="UP001652628">
    <property type="component" value="Chromosome X"/>
</dbReference>
<organism evidence="3 4">
    <name type="scientific">Drosophila suzukii</name>
    <name type="common">Spotted-wing drosophila fruit fly</name>
    <dbReference type="NCBI Taxonomy" id="28584"/>
    <lineage>
        <taxon>Eukaryota</taxon>
        <taxon>Metazoa</taxon>
        <taxon>Ecdysozoa</taxon>
        <taxon>Arthropoda</taxon>
        <taxon>Hexapoda</taxon>
        <taxon>Insecta</taxon>
        <taxon>Pterygota</taxon>
        <taxon>Neoptera</taxon>
        <taxon>Endopterygota</taxon>
        <taxon>Diptera</taxon>
        <taxon>Brachycera</taxon>
        <taxon>Muscomorpha</taxon>
        <taxon>Ephydroidea</taxon>
        <taxon>Drosophilidae</taxon>
        <taxon>Drosophila</taxon>
        <taxon>Sophophora</taxon>
    </lineage>
</organism>
<dbReference type="InterPro" id="IPR006578">
    <property type="entry name" value="MADF-dom"/>
</dbReference>
<evidence type="ECO:0000313" key="3">
    <source>
        <dbReference type="Proteomes" id="UP001652628"/>
    </source>
</evidence>
<sequence length="323" mass="36423">MMEERRLERQRRLLALRTAAPSLPSSQKEEFNLRLVDLYKEQPCLWNTSLPGHKDADLKRSAWEKIASQLGGHLSAEFVRCRVRSMRYHLNVYKLQMIEYQMTSGGGKPPEKPFYVDRFAFLDSEEASNDPEGGDPGPKPGEKQDSISGKYANLWSDFNLKSLAKRETAAGSSEHRRSGPSILEMVKMRMEAQIKPLELTMPRLGISPAQRSIITRNRVWDQSTSASSLGALSETPPALQARPGDSISKTKLAQKDRDAEKPSTSKMAQASLANAESEDDELYSLHWSVRKEQRSLRPGHDQRQKFPVGLRSTQANEPTPDIF</sequence>
<evidence type="ECO:0000313" key="4">
    <source>
        <dbReference type="RefSeq" id="XP_016923404.2"/>
    </source>
</evidence>
<dbReference type="SMART" id="SM00595">
    <property type="entry name" value="MADF"/>
    <property type="match status" value="1"/>
</dbReference>
<dbReference type="PROSITE" id="PS51029">
    <property type="entry name" value="MADF"/>
    <property type="match status" value="1"/>
</dbReference>
<reference evidence="4" key="1">
    <citation type="submission" date="2025-08" db="UniProtKB">
        <authorList>
            <consortium name="RefSeq"/>
        </authorList>
    </citation>
    <scope>IDENTIFICATION</scope>
</reference>
<dbReference type="AlphaFoldDB" id="A0AB39YWS1"/>
<dbReference type="GeneID" id="108004839"/>
<feature type="compositionally biased region" description="Polar residues" evidence="1">
    <location>
        <begin position="264"/>
        <end position="274"/>
    </location>
</feature>
<dbReference type="Pfam" id="PF10545">
    <property type="entry name" value="MADF_DNA_bdg"/>
    <property type="match status" value="1"/>
</dbReference>
<keyword evidence="3" id="KW-1185">Reference proteome</keyword>
<feature type="compositionally biased region" description="Basic and acidic residues" evidence="1">
    <location>
        <begin position="253"/>
        <end position="263"/>
    </location>
</feature>
<protein>
    <recommendedName>
        <fullName evidence="2">MADF domain-containing protein</fullName>
    </recommendedName>
</protein>
<dbReference type="PANTHER" id="PTHR21505">
    <property type="entry name" value="MADF DOMAIN-CONTAINING PROTEIN-RELATED"/>
    <property type="match status" value="1"/>
</dbReference>
<dbReference type="PANTHER" id="PTHR21505:SF12">
    <property type="entry name" value="MADF DOMAIN-CONTAINING PROTEIN-RELATED"/>
    <property type="match status" value="1"/>
</dbReference>